<protein>
    <submittedName>
        <fullName evidence="1">Uncharacterized protein</fullName>
    </submittedName>
</protein>
<name>A0ABU3FDM9_9ENTE</name>
<gene>
    <name evidence="1" type="ORF">P7H27_13610</name>
</gene>
<evidence type="ECO:0000313" key="2">
    <source>
        <dbReference type="Proteomes" id="UP001181046"/>
    </source>
</evidence>
<reference evidence="1" key="1">
    <citation type="submission" date="2023-03" db="EMBL/GenBank/DDBJ databases">
        <authorList>
            <person name="Shen W."/>
            <person name="Cai J."/>
        </authorList>
    </citation>
    <scope>NUCLEOTIDE SEQUENCE</scope>
    <source>
        <strain evidence="1">P66-3</strain>
    </source>
</reference>
<keyword evidence="2" id="KW-1185">Reference proteome</keyword>
<organism evidence="1 2">
    <name type="scientific">Enterococcus xiangfangensis</name>
    <dbReference type="NCBI Taxonomy" id="1296537"/>
    <lineage>
        <taxon>Bacteria</taxon>
        <taxon>Bacillati</taxon>
        <taxon>Bacillota</taxon>
        <taxon>Bacilli</taxon>
        <taxon>Lactobacillales</taxon>
        <taxon>Enterococcaceae</taxon>
        <taxon>Enterococcus</taxon>
    </lineage>
</organism>
<sequence length="85" mass="9999">MNLRNEISRLKKVVANEFLHTNQKEMLISVYLDRLEEWLTNPSAQVMPFSKFETAFHQLNQEEKVQVALEYRQTGTVKQIGGFEK</sequence>
<dbReference type="Proteomes" id="UP001181046">
    <property type="component" value="Unassembled WGS sequence"/>
</dbReference>
<dbReference type="EMBL" id="JARQAJ010000016">
    <property type="protein sequence ID" value="MDT2760787.1"/>
    <property type="molecule type" value="Genomic_DNA"/>
</dbReference>
<dbReference type="RefSeq" id="WP_311830592.1">
    <property type="nucleotide sequence ID" value="NZ_JARQAJ010000016.1"/>
</dbReference>
<proteinExistence type="predicted"/>
<evidence type="ECO:0000313" key="1">
    <source>
        <dbReference type="EMBL" id="MDT2760787.1"/>
    </source>
</evidence>
<comment type="caution">
    <text evidence="1">The sequence shown here is derived from an EMBL/GenBank/DDBJ whole genome shotgun (WGS) entry which is preliminary data.</text>
</comment>
<accession>A0ABU3FDM9</accession>